<dbReference type="InterPro" id="IPR036412">
    <property type="entry name" value="HAD-like_sf"/>
</dbReference>
<name>A0A1F8E1K6_9BACT</name>
<dbReference type="Proteomes" id="UP000179057">
    <property type="component" value="Unassembled WGS sequence"/>
</dbReference>
<proteinExistence type="predicted"/>
<evidence type="ECO:0000313" key="2">
    <source>
        <dbReference type="Proteomes" id="UP000179057"/>
    </source>
</evidence>
<dbReference type="Pfam" id="PF00702">
    <property type="entry name" value="Hydrolase"/>
    <property type="match status" value="1"/>
</dbReference>
<dbReference type="SFLD" id="SFLDG01129">
    <property type="entry name" value="C1.5:_HAD__Beta-PGM__Phosphata"/>
    <property type="match status" value="1"/>
</dbReference>
<accession>A0A1F8E1K6</accession>
<evidence type="ECO:0000313" key="1">
    <source>
        <dbReference type="EMBL" id="OGM93865.1"/>
    </source>
</evidence>
<dbReference type="GO" id="GO:0008967">
    <property type="term" value="F:phosphoglycolate phosphatase activity"/>
    <property type="evidence" value="ECO:0007669"/>
    <property type="project" value="TreeGrafter"/>
</dbReference>
<comment type="caution">
    <text evidence="1">The sequence shown here is derived from an EMBL/GenBank/DDBJ whole genome shotgun (WGS) entry which is preliminary data.</text>
</comment>
<organism evidence="1 2">
    <name type="scientific">Candidatus Wolfebacteria bacterium RIFOXYD1_FULL_48_65</name>
    <dbReference type="NCBI Taxonomy" id="1802561"/>
    <lineage>
        <taxon>Bacteria</taxon>
        <taxon>Candidatus Wolfeibacteriota</taxon>
    </lineage>
</organism>
<dbReference type="InterPro" id="IPR023214">
    <property type="entry name" value="HAD_sf"/>
</dbReference>
<reference evidence="1 2" key="1">
    <citation type="journal article" date="2016" name="Nat. Commun.">
        <title>Thousands of microbial genomes shed light on interconnected biogeochemical processes in an aquifer system.</title>
        <authorList>
            <person name="Anantharaman K."/>
            <person name="Brown C.T."/>
            <person name="Hug L.A."/>
            <person name="Sharon I."/>
            <person name="Castelle C.J."/>
            <person name="Probst A.J."/>
            <person name="Thomas B.C."/>
            <person name="Singh A."/>
            <person name="Wilkins M.J."/>
            <person name="Karaoz U."/>
            <person name="Brodie E.L."/>
            <person name="Williams K.H."/>
            <person name="Hubbard S.S."/>
            <person name="Banfield J.F."/>
        </authorList>
    </citation>
    <scope>NUCLEOTIDE SEQUENCE [LARGE SCALE GENOMIC DNA]</scope>
</reference>
<dbReference type="PANTHER" id="PTHR43434">
    <property type="entry name" value="PHOSPHOGLYCOLATE PHOSPHATASE"/>
    <property type="match status" value="1"/>
</dbReference>
<dbReference type="SFLD" id="SFLDS00003">
    <property type="entry name" value="Haloacid_Dehalogenase"/>
    <property type="match status" value="1"/>
</dbReference>
<sequence length="229" mass="25566">MGAVIVFDFDNCIALNTQTGEGSEEIKDRAWFRVFPEPDYDSYDLGCIIEKTKLKIAGGRGDRNDIVAAILEYYGFSEDRILEEIIRRCEQFDEVVQEGILELGVSLEVRGALEALSKRATLYINTATPRAPMVKTLEALGLRGFFKGVYGRPGTKVSNLQRIATVEDVPFDQILFVGDMPGDYMAGKAVGCRFIGVRTKRNNAWYVEQPFPVIGSVAELEPLLWGRGR</sequence>
<dbReference type="CDD" id="cd01427">
    <property type="entry name" value="HAD_like"/>
    <property type="match status" value="1"/>
</dbReference>
<gene>
    <name evidence="1" type="ORF">A2610_00400</name>
</gene>
<dbReference type="SUPFAM" id="SSF56784">
    <property type="entry name" value="HAD-like"/>
    <property type="match status" value="1"/>
</dbReference>
<dbReference type="EMBL" id="MGIV01000019">
    <property type="protein sequence ID" value="OGM93865.1"/>
    <property type="molecule type" value="Genomic_DNA"/>
</dbReference>
<protein>
    <recommendedName>
        <fullName evidence="3">Haloacid dehalogenase</fullName>
    </recommendedName>
</protein>
<dbReference type="PANTHER" id="PTHR43434:SF1">
    <property type="entry name" value="PHOSPHOGLYCOLATE PHOSPHATASE"/>
    <property type="match status" value="1"/>
</dbReference>
<dbReference type="AlphaFoldDB" id="A0A1F8E1K6"/>
<dbReference type="GO" id="GO:0006281">
    <property type="term" value="P:DNA repair"/>
    <property type="evidence" value="ECO:0007669"/>
    <property type="project" value="TreeGrafter"/>
</dbReference>
<dbReference type="Gene3D" id="3.40.50.1000">
    <property type="entry name" value="HAD superfamily/HAD-like"/>
    <property type="match status" value="1"/>
</dbReference>
<evidence type="ECO:0008006" key="3">
    <source>
        <dbReference type="Google" id="ProtNLM"/>
    </source>
</evidence>
<dbReference type="InterPro" id="IPR050155">
    <property type="entry name" value="HAD-like_hydrolase_sf"/>
</dbReference>